<feature type="transmembrane region" description="Helical" evidence="1">
    <location>
        <begin position="48"/>
        <end position="69"/>
    </location>
</feature>
<name>A0A382FN42_9ZZZZ</name>
<keyword evidence="1" id="KW-0812">Transmembrane</keyword>
<evidence type="ECO:0000256" key="1">
    <source>
        <dbReference type="SAM" id="Phobius"/>
    </source>
</evidence>
<keyword evidence="1" id="KW-1133">Transmembrane helix</keyword>
<protein>
    <submittedName>
        <fullName evidence="2">Uncharacterized protein</fullName>
    </submittedName>
</protein>
<organism evidence="2">
    <name type="scientific">marine metagenome</name>
    <dbReference type="NCBI Taxonomy" id="408172"/>
    <lineage>
        <taxon>unclassified sequences</taxon>
        <taxon>metagenomes</taxon>
        <taxon>ecological metagenomes</taxon>
    </lineage>
</organism>
<feature type="transmembrane region" description="Helical" evidence="1">
    <location>
        <begin position="89"/>
        <end position="108"/>
    </location>
</feature>
<proteinExistence type="predicted"/>
<dbReference type="AlphaFoldDB" id="A0A382FN42"/>
<reference evidence="2" key="1">
    <citation type="submission" date="2018-05" db="EMBL/GenBank/DDBJ databases">
        <authorList>
            <person name="Lanie J.A."/>
            <person name="Ng W.-L."/>
            <person name="Kazmierczak K.M."/>
            <person name="Andrzejewski T.M."/>
            <person name="Davidsen T.M."/>
            <person name="Wayne K.J."/>
            <person name="Tettelin H."/>
            <person name="Glass J.I."/>
            <person name="Rusch D."/>
            <person name="Podicherti R."/>
            <person name="Tsui H.-C.T."/>
            <person name="Winkler M.E."/>
        </authorList>
    </citation>
    <scope>NUCLEOTIDE SEQUENCE</scope>
</reference>
<gene>
    <name evidence="2" type="ORF">METZ01_LOCUS216889</name>
</gene>
<feature type="transmembrane region" description="Helical" evidence="1">
    <location>
        <begin position="138"/>
        <end position="156"/>
    </location>
</feature>
<keyword evidence="1" id="KW-0472">Membrane</keyword>
<evidence type="ECO:0000313" key="2">
    <source>
        <dbReference type="EMBL" id="SVB64035.1"/>
    </source>
</evidence>
<feature type="transmembrane region" description="Helical" evidence="1">
    <location>
        <begin position="163"/>
        <end position="183"/>
    </location>
</feature>
<feature type="transmembrane region" description="Helical" evidence="1">
    <location>
        <begin position="7"/>
        <end position="28"/>
    </location>
</feature>
<accession>A0A382FN42</accession>
<sequence length="194" mass="21323">MNQHHCSLVLGLLFTVFALVTLLVWIPLDIETGVTETLRRRVEIGDAMAPTVITVGILIASIWLCLHSLFRLRAGHEPQDIGILSLENLWFMMAMLAVFVMGFALIQWTGPVAVKLINVTGADIGSYRQLRDTVPYKYAGFIVGGSAIIFGIISLVERRMSWRFAGVSIGAALVIAALFDLPFEDLLLPPNGDQ</sequence>
<dbReference type="EMBL" id="UINC01050729">
    <property type="protein sequence ID" value="SVB64035.1"/>
    <property type="molecule type" value="Genomic_DNA"/>
</dbReference>